<dbReference type="InterPro" id="IPR002139">
    <property type="entry name" value="Ribo/fructo_kinase"/>
</dbReference>
<dbReference type="PANTHER" id="PTHR10584:SF166">
    <property type="entry name" value="RIBOKINASE"/>
    <property type="match status" value="1"/>
</dbReference>
<evidence type="ECO:0000313" key="11">
    <source>
        <dbReference type="EMBL" id="GAA2026080.1"/>
    </source>
</evidence>
<evidence type="ECO:0000256" key="5">
    <source>
        <dbReference type="ARBA" id="ARBA00022840"/>
    </source>
</evidence>
<feature type="binding site" evidence="9">
    <location>
        <position position="292"/>
    </location>
    <ligand>
        <name>K(+)</name>
        <dbReference type="ChEBI" id="CHEBI:29103"/>
    </ligand>
</feature>
<feature type="binding site" evidence="9">
    <location>
        <position position="253"/>
    </location>
    <ligand>
        <name>K(+)</name>
        <dbReference type="ChEBI" id="CHEBI:29103"/>
    </ligand>
</feature>
<keyword evidence="8 9" id="KW-0119">Carbohydrate metabolism</keyword>
<comment type="subunit">
    <text evidence="9">Homodimer.</text>
</comment>
<evidence type="ECO:0000256" key="7">
    <source>
        <dbReference type="ARBA" id="ARBA00022958"/>
    </source>
</evidence>
<evidence type="ECO:0000256" key="6">
    <source>
        <dbReference type="ARBA" id="ARBA00022842"/>
    </source>
</evidence>
<accession>A0ABP5FJA3</accession>
<keyword evidence="12" id="KW-1185">Reference proteome</keyword>
<feature type="active site" description="Proton acceptor" evidence="9">
    <location>
        <position position="257"/>
    </location>
</feature>
<protein>
    <recommendedName>
        <fullName evidence="9">Ribokinase</fullName>
        <shortName evidence="9">RK</shortName>
        <ecNumber evidence="9">2.7.1.15</ecNumber>
    </recommendedName>
</protein>
<comment type="function">
    <text evidence="9">Catalyzes the phosphorylation of ribose at O-5 in a reaction requiring ATP and magnesium. The resulting D-ribose-5-phosphate can then be used either for sythesis of nucleotides, histidine, and tryptophan, or as a component of the pentose phosphate pathway.</text>
</comment>
<comment type="activity regulation">
    <text evidence="9">Activated by a monovalent cation that binds near, but not in, the active site. The most likely occupant of the site in vivo is potassium. Ion binding induces a conformational change that may alter substrate affinity.</text>
</comment>
<keyword evidence="5 9" id="KW-0067">ATP-binding</keyword>
<dbReference type="PANTHER" id="PTHR10584">
    <property type="entry name" value="SUGAR KINASE"/>
    <property type="match status" value="1"/>
</dbReference>
<feature type="binding site" evidence="9">
    <location>
        <begin position="256"/>
        <end position="257"/>
    </location>
    <ligand>
        <name>ATP</name>
        <dbReference type="ChEBI" id="CHEBI:30616"/>
    </ligand>
</feature>
<evidence type="ECO:0000259" key="10">
    <source>
        <dbReference type="Pfam" id="PF00294"/>
    </source>
</evidence>
<feature type="binding site" evidence="9">
    <location>
        <begin position="18"/>
        <end position="20"/>
    </location>
    <ligand>
        <name>substrate</name>
    </ligand>
</feature>
<reference evidence="12" key="1">
    <citation type="journal article" date="2019" name="Int. J. Syst. Evol. Microbiol.">
        <title>The Global Catalogue of Microorganisms (GCM) 10K type strain sequencing project: providing services to taxonomists for standard genome sequencing and annotation.</title>
        <authorList>
            <consortium name="The Broad Institute Genomics Platform"/>
            <consortium name="The Broad Institute Genome Sequencing Center for Infectious Disease"/>
            <person name="Wu L."/>
            <person name="Ma J."/>
        </authorList>
    </citation>
    <scope>NUCLEOTIDE SEQUENCE [LARGE SCALE GENOMIC DNA]</scope>
    <source>
        <strain evidence="12">JCM 15672</strain>
    </source>
</reference>
<feature type="binding site" evidence="9">
    <location>
        <position position="287"/>
    </location>
    <ligand>
        <name>K(+)</name>
        <dbReference type="ChEBI" id="CHEBI:29103"/>
    </ligand>
</feature>
<feature type="binding site" evidence="9">
    <location>
        <position position="146"/>
    </location>
    <ligand>
        <name>substrate</name>
    </ligand>
</feature>
<feature type="binding site" evidence="9">
    <location>
        <position position="257"/>
    </location>
    <ligand>
        <name>substrate</name>
    </ligand>
</feature>
<evidence type="ECO:0000256" key="2">
    <source>
        <dbReference type="ARBA" id="ARBA00022723"/>
    </source>
</evidence>
<evidence type="ECO:0000313" key="12">
    <source>
        <dbReference type="Proteomes" id="UP001501196"/>
    </source>
</evidence>
<comment type="pathway">
    <text evidence="9">Carbohydrate metabolism; D-ribose degradation; D-ribose 5-phosphate from beta-D-ribopyranose: step 2/2.</text>
</comment>
<keyword evidence="4 9" id="KW-0418">Kinase</keyword>
<keyword evidence="2 9" id="KW-0479">Metal-binding</keyword>
<evidence type="ECO:0000256" key="1">
    <source>
        <dbReference type="ARBA" id="ARBA00022679"/>
    </source>
</evidence>
<keyword evidence="9" id="KW-0963">Cytoplasm</keyword>
<feature type="binding site" evidence="9">
    <location>
        <position position="190"/>
    </location>
    <ligand>
        <name>ATP</name>
        <dbReference type="ChEBI" id="CHEBI:30616"/>
    </ligand>
</feature>
<keyword evidence="1 9" id="KW-0808">Transferase</keyword>
<comment type="caution">
    <text evidence="11">The sequence shown here is derived from an EMBL/GenBank/DDBJ whole genome shotgun (WGS) entry which is preliminary data.</text>
</comment>
<feature type="binding site" evidence="9">
    <location>
        <position position="290"/>
    </location>
    <ligand>
        <name>K(+)</name>
        <dbReference type="ChEBI" id="CHEBI:29103"/>
    </ligand>
</feature>
<sequence>MPHDEPTTHRVVVFGSANEDLVLNVAGLPVAGATVLASSSATGPGGKGANQAVAAARSGAGVAFVGAVGDDERGSRIIEALVAHGIDVSATSRLSEPTGLAVVVVAADGGNLIVVASGANGALGSGTVDAAIDELERGDVALIQCEIPADVVEHVIRRAAPSGARIVLNLAPYVELAPDVLRQVDLLVVNEGEARGVLGGDGRTEPEQLANAVRGAIGCGTIVTLGERGSVLADADGVTVIPADTVEHVVDTTGAGDVYAGTLAASLAGGATLRAAMTVATRRAAESVASRGAQAPVAAASGTEYQRT</sequence>
<comment type="similarity">
    <text evidence="9">Belongs to the carbohydrate kinase PfkB family. Ribokinase subfamily.</text>
</comment>
<dbReference type="InterPro" id="IPR011611">
    <property type="entry name" value="PfkB_dom"/>
</dbReference>
<dbReference type="HAMAP" id="MF_01987">
    <property type="entry name" value="Ribokinase"/>
    <property type="match status" value="1"/>
</dbReference>
<comment type="cofactor">
    <cofactor evidence="9">
        <name>Mg(2+)</name>
        <dbReference type="ChEBI" id="CHEBI:18420"/>
    </cofactor>
    <text evidence="9">Requires a divalent cation, most likely magnesium in vivo, as an electrophilic catalyst to aid phosphoryl group transfer. It is the chelate of the metal and the nucleotide that is the actual substrate.</text>
</comment>
<feature type="binding site" evidence="9">
    <location>
        <position position="251"/>
    </location>
    <ligand>
        <name>K(+)</name>
        <dbReference type="ChEBI" id="CHEBI:29103"/>
    </ligand>
</feature>
<dbReference type="Pfam" id="PF00294">
    <property type="entry name" value="PfkB"/>
    <property type="match status" value="1"/>
</dbReference>
<evidence type="ECO:0000256" key="9">
    <source>
        <dbReference type="HAMAP-Rule" id="MF_01987"/>
    </source>
</evidence>
<feature type="binding site" evidence="9">
    <location>
        <begin position="46"/>
        <end position="50"/>
    </location>
    <ligand>
        <name>substrate</name>
    </ligand>
</feature>
<dbReference type="Proteomes" id="UP001501196">
    <property type="component" value="Unassembled WGS sequence"/>
</dbReference>
<organism evidence="11 12">
    <name type="scientific">Agromyces tropicus</name>
    <dbReference type="NCBI Taxonomy" id="555371"/>
    <lineage>
        <taxon>Bacteria</taxon>
        <taxon>Bacillati</taxon>
        <taxon>Actinomycetota</taxon>
        <taxon>Actinomycetes</taxon>
        <taxon>Micrococcales</taxon>
        <taxon>Microbacteriaceae</taxon>
        <taxon>Agromyces</taxon>
    </lineage>
</organism>
<dbReference type="InterPro" id="IPR011877">
    <property type="entry name" value="Ribokinase"/>
</dbReference>
<dbReference type="Gene3D" id="3.40.1190.20">
    <property type="match status" value="1"/>
</dbReference>
<name>A0ABP5FJA3_9MICO</name>
<comment type="catalytic activity">
    <reaction evidence="9">
        <text>D-ribose + ATP = D-ribose 5-phosphate + ADP + H(+)</text>
        <dbReference type="Rhea" id="RHEA:13697"/>
        <dbReference type="ChEBI" id="CHEBI:15378"/>
        <dbReference type="ChEBI" id="CHEBI:30616"/>
        <dbReference type="ChEBI" id="CHEBI:47013"/>
        <dbReference type="ChEBI" id="CHEBI:78346"/>
        <dbReference type="ChEBI" id="CHEBI:456216"/>
        <dbReference type="EC" id="2.7.1.15"/>
    </reaction>
</comment>
<comment type="caution">
    <text evidence="9">Lacks conserved residue(s) required for the propagation of feature annotation.</text>
</comment>
<evidence type="ECO:0000256" key="8">
    <source>
        <dbReference type="ARBA" id="ARBA00023277"/>
    </source>
</evidence>
<gene>
    <name evidence="9" type="primary">rbsK</name>
    <name evidence="11" type="ORF">GCM10009819_06500</name>
</gene>
<dbReference type="EMBL" id="BAAAPW010000001">
    <property type="protein sequence ID" value="GAA2026080.1"/>
    <property type="molecule type" value="Genomic_DNA"/>
</dbReference>
<dbReference type="RefSeq" id="WP_344369414.1">
    <property type="nucleotide sequence ID" value="NZ_BAAAPW010000001.1"/>
</dbReference>
<dbReference type="PRINTS" id="PR00990">
    <property type="entry name" value="RIBOKINASE"/>
</dbReference>
<feature type="binding site" evidence="9">
    <location>
        <begin position="224"/>
        <end position="229"/>
    </location>
    <ligand>
        <name>ATP</name>
        <dbReference type="ChEBI" id="CHEBI:30616"/>
    </ligand>
</feature>
<dbReference type="SUPFAM" id="SSF53613">
    <property type="entry name" value="Ribokinase-like"/>
    <property type="match status" value="1"/>
</dbReference>
<keyword evidence="7 9" id="KW-0630">Potassium</keyword>
<evidence type="ECO:0000256" key="4">
    <source>
        <dbReference type="ARBA" id="ARBA00022777"/>
    </source>
</evidence>
<feature type="domain" description="Carbohydrate kinase PfkB" evidence="10">
    <location>
        <begin position="9"/>
        <end position="297"/>
    </location>
</feature>
<dbReference type="CDD" id="cd01174">
    <property type="entry name" value="ribokinase"/>
    <property type="match status" value="1"/>
</dbReference>
<dbReference type="InterPro" id="IPR029056">
    <property type="entry name" value="Ribokinase-like"/>
</dbReference>
<keyword evidence="6 9" id="KW-0460">Magnesium</keyword>
<comment type="subcellular location">
    <subcellularLocation>
        <location evidence="9">Cytoplasm</location>
    </subcellularLocation>
</comment>
<dbReference type="EC" id="2.7.1.15" evidence="9"/>
<proteinExistence type="inferred from homology"/>
<keyword evidence="3 9" id="KW-0547">Nucleotide-binding</keyword>
<evidence type="ECO:0000256" key="3">
    <source>
        <dbReference type="ARBA" id="ARBA00022741"/>
    </source>
</evidence>